<evidence type="ECO:0000313" key="6">
    <source>
        <dbReference type="Proteomes" id="UP000001477"/>
    </source>
</evidence>
<proteinExistence type="predicted"/>
<gene>
    <name evidence="5" type="ordered locus">EUBREC_0101</name>
</gene>
<dbReference type="Pfam" id="PF01381">
    <property type="entry name" value="HTH_3"/>
    <property type="match status" value="1"/>
</dbReference>
<feature type="domain" description="HTH cro/C1-type" evidence="4">
    <location>
        <begin position="14"/>
        <end position="68"/>
    </location>
</feature>
<dbReference type="InterPro" id="IPR013096">
    <property type="entry name" value="Cupin_2"/>
</dbReference>
<dbReference type="STRING" id="515619.EUBREC_0101"/>
<dbReference type="InterPro" id="IPR001387">
    <property type="entry name" value="Cro/C1-type_HTH"/>
</dbReference>
<dbReference type="SUPFAM" id="SSF47413">
    <property type="entry name" value="lambda repressor-like DNA-binding domains"/>
    <property type="match status" value="1"/>
</dbReference>
<dbReference type="GO" id="GO:0005829">
    <property type="term" value="C:cytosol"/>
    <property type="evidence" value="ECO:0007669"/>
    <property type="project" value="TreeGrafter"/>
</dbReference>
<dbReference type="PROSITE" id="PS50943">
    <property type="entry name" value="HTH_CROC1"/>
    <property type="match status" value="1"/>
</dbReference>
<dbReference type="KEGG" id="ere:EUBREC_0101"/>
<evidence type="ECO:0000313" key="5">
    <source>
        <dbReference type="EMBL" id="ACR73906.1"/>
    </source>
</evidence>
<evidence type="ECO:0000256" key="1">
    <source>
        <dbReference type="ARBA" id="ARBA00023015"/>
    </source>
</evidence>
<dbReference type="CDD" id="cd00093">
    <property type="entry name" value="HTH_XRE"/>
    <property type="match status" value="1"/>
</dbReference>
<dbReference type="InterPro" id="IPR010982">
    <property type="entry name" value="Lambda_DNA-bd_dom_sf"/>
</dbReference>
<dbReference type="Pfam" id="PF07883">
    <property type="entry name" value="Cupin_2"/>
    <property type="match status" value="1"/>
</dbReference>
<dbReference type="PANTHER" id="PTHR46797:SF23">
    <property type="entry name" value="HTH-TYPE TRANSCRIPTIONAL REGULATOR SUTR"/>
    <property type="match status" value="1"/>
</dbReference>
<dbReference type="SUPFAM" id="SSF51182">
    <property type="entry name" value="RmlC-like cupins"/>
    <property type="match status" value="1"/>
</dbReference>
<dbReference type="PaxDb" id="515619-EUBREC_0101"/>
<dbReference type="GO" id="GO:0003677">
    <property type="term" value="F:DNA binding"/>
    <property type="evidence" value="ECO:0007669"/>
    <property type="project" value="UniProtKB-KW"/>
</dbReference>
<dbReference type="PANTHER" id="PTHR46797">
    <property type="entry name" value="HTH-TYPE TRANSCRIPTIONAL REGULATOR"/>
    <property type="match status" value="1"/>
</dbReference>
<evidence type="ECO:0000259" key="4">
    <source>
        <dbReference type="PROSITE" id="PS50943"/>
    </source>
</evidence>
<reference evidence="5 6" key="1">
    <citation type="journal article" date="2009" name="Proc. Natl. Acad. Sci. U.S.A.">
        <title>Characterizing a model human gut microbiota composed of members of its two dominant bacterial phyla.</title>
        <authorList>
            <person name="Mahowald M.A."/>
            <person name="Rey F.E."/>
            <person name="Seedorf H."/>
            <person name="Turnbaugh P.J."/>
            <person name="Fulton R.S."/>
            <person name="Wollam A."/>
            <person name="Shah N."/>
            <person name="Wang C."/>
            <person name="Magrini V."/>
            <person name="Wilson R.K."/>
            <person name="Cantarel B.L."/>
            <person name="Coutinho P.M."/>
            <person name="Henrissat B."/>
            <person name="Crock L.W."/>
            <person name="Russell A."/>
            <person name="Verberkmoes N.C."/>
            <person name="Hettich R.L."/>
            <person name="Gordon J.I."/>
        </authorList>
    </citation>
    <scope>NUCLEOTIDE SEQUENCE [LARGE SCALE GENOMIC DNA]</scope>
    <source>
        <strain evidence="6">ATCC 33656 / DSM 3377 / JCM 17463 / KCTC 5835 / LMG 30912 / VPI 0990</strain>
    </source>
</reference>
<dbReference type="InterPro" id="IPR014710">
    <property type="entry name" value="RmlC-like_jellyroll"/>
</dbReference>
<keyword evidence="1" id="KW-0805">Transcription regulation</keyword>
<dbReference type="HOGENOM" id="CLU_085376_5_0_9"/>
<evidence type="ECO:0000256" key="2">
    <source>
        <dbReference type="ARBA" id="ARBA00023125"/>
    </source>
</evidence>
<dbReference type="CDD" id="cd02209">
    <property type="entry name" value="cupin_XRE_C"/>
    <property type="match status" value="1"/>
</dbReference>
<dbReference type="InterPro" id="IPR011051">
    <property type="entry name" value="RmlC_Cupin_sf"/>
</dbReference>
<keyword evidence="3" id="KW-0804">Transcription</keyword>
<evidence type="ECO:0000256" key="3">
    <source>
        <dbReference type="ARBA" id="ARBA00023163"/>
    </source>
</evidence>
<keyword evidence="2" id="KW-0238">DNA-binding</keyword>
<dbReference type="Gene3D" id="1.10.260.40">
    <property type="entry name" value="lambda repressor-like DNA-binding domains"/>
    <property type="match status" value="1"/>
</dbReference>
<protein>
    <recommendedName>
        <fullName evidence="4">HTH cro/C1-type domain-containing protein</fullName>
    </recommendedName>
</protein>
<dbReference type="Gene3D" id="2.60.120.10">
    <property type="entry name" value="Jelly Rolls"/>
    <property type="match status" value="1"/>
</dbReference>
<dbReference type="InterPro" id="IPR050807">
    <property type="entry name" value="TransReg_Diox_bact_type"/>
</dbReference>
<dbReference type="GO" id="GO:0003700">
    <property type="term" value="F:DNA-binding transcription factor activity"/>
    <property type="evidence" value="ECO:0007669"/>
    <property type="project" value="TreeGrafter"/>
</dbReference>
<dbReference type="Proteomes" id="UP000001477">
    <property type="component" value="Chromosome"/>
</dbReference>
<dbReference type="EMBL" id="CP001107">
    <property type="protein sequence ID" value="ACR73906.1"/>
    <property type="molecule type" value="Genomic_DNA"/>
</dbReference>
<dbReference type="AlphaFoldDB" id="C4Z9Q8"/>
<organism evidence="5 6">
    <name type="scientific">Agathobacter rectalis (strain ATCC 33656 / DSM 3377 / JCM 17463 / KCTC 5835 / VPI 0990)</name>
    <name type="common">Eubacterium rectale</name>
    <dbReference type="NCBI Taxonomy" id="515619"/>
    <lineage>
        <taxon>Bacteria</taxon>
        <taxon>Bacillati</taxon>
        <taxon>Bacillota</taxon>
        <taxon>Clostridia</taxon>
        <taxon>Lachnospirales</taxon>
        <taxon>Lachnospiraceae</taxon>
        <taxon>Agathobacter</taxon>
    </lineage>
</organism>
<sequence>MSMDYLSHNVSENLKRIRQSKGMSLDQVAEQTGVSKSMLAQIEKGTANPSIGVLGKITSGLRIEFQRLIDPPRVDYALISPDDLVPTKELLGQYRVWTCFPYEDSREVEVYRIDVEPGGVYTSGGHGEKTREYLTVTDGVLTVECHDHVQEIHRGQVYKFETDQPHLYRNDGDRVASCMCFFLDYTNIR</sequence>
<name>C4Z9Q8_AGARV</name>
<accession>C4Z9Q8</accession>
<dbReference type="SMART" id="SM00530">
    <property type="entry name" value="HTH_XRE"/>
    <property type="match status" value="1"/>
</dbReference>